<dbReference type="InterPro" id="IPR004509">
    <property type="entry name" value="Competence_ComEA_HhH"/>
</dbReference>
<feature type="domain" description="Helix-hairpin-helix DNA-binding motif class 1" evidence="2">
    <location>
        <begin position="77"/>
        <end position="96"/>
    </location>
</feature>
<dbReference type="Pfam" id="PF12836">
    <property type="entry name" value="HHH_3"/>
    <property type="match status" value="1"/>
</dbReference>
<reference evidence="4" key="1">
    <citation type="submission" date="2016-10" db="EMBL/GenBank/DDBJ databases">
        <authorList>
            <person name="de Groot N.N."/>
        </authorList>
    </citation>
    <scope>NUCLEOTIDE SEQUENCE [LARGE SCALE GENOMIC DNA]</scope>
    <source>
        <strain evidence="4">DSM 15758</strain>
    </source>
</reference>
<dbReference type="AlphaFoldDB" id="A0A1G5NYK5"/>
<name>A0A1G5NYK5_9PSED</name>
<dbReference type="OrthoDB" id="7510573at2"/>
<dbReference type="SMART" id="SM00278">
    <property type="entry name" value="HhH1"/>
    <property type="match status" value="2"/>
</dbReference>
<dbReference type="PANTHER" id="PTHR21180:SF32">
    <property type="entry name" value="ENDONUCLEASE_EXONUCLEASE_PHOSPHATASE FAMILY DOMAIN-CONTAINING PROTEIN 1"/>
    <property type="match status" value="1"/>
</dbReference>
<organism evidence="3 4">
    <name type="scientific">Pseudomonas oryzihabitans</name>
    <dbReference type="NCBI Taxonomy" id="47885"/>
    <lineage>
        <taxon>Bacteria</taxon>
        <taxon>Pseudomonadati</taxon>
        <taxon>Pseudomonadota</taxon>
        <taxon>Gammaproteobacteria</taxon>
        <taxon>Pseudomonadales</taxon>
        <taxon>Pseudomonadaceae</taxon>
        <taxon>Pseudomonas</taxon>
    </lineage>
</organism>
<dbReference type="GO" id="GO:0015627">
    <property type="term" value="C:type II protein secretion system complex"/>
    <property type="evidence" value="ECO:0007669"/>
    <property type="project" value="TreeGrafter"/>
</dbReference>
<dbReference type="PANTHER" id="PTHR21180">
    <property type="entry name" value="ENDONUCLEASE/EXONUCLEASE/PHOSPHATASE FAMILY DOMAIN-CONTAINING PROTEIN 1"/>
    <property type="match status" value="1"/>
</dbReference>
<dbReference type="eggNOG" id="COG1555">
    <property type="taxonomic scope" value="Bacteria"/>
</dbReference>
<keyword evidence="1" id="KW-0732">Signal</keyword>
<comment type="caution">
    <text evidence="3">The sequence shown here is derived from an EMBL/GenBank/DDBJ whole genome shotgun (WGS) entry which is preliminary data.</text>
</comment>
<feature type="signal peptide" evidence="1">
    <location>
        <begin position="1"/>
        <end position="19"/>
    </location>
</feature>
<dbReference type="SUPFAM" id="SSF47781">
    <property type="entry name" value="RuvA domain 2-like"/>
    <property type="match status" value="1"/>
</dbReference>
<accession>A0A1G5NYK5</accession>
<dbReference type="RefSeq" id="WP_074584301.1">
    <property type="nucleotide sequence ID" value="NZ_JAAQXG010000009.1"/>
</dbReference>
<sequence length="100" mass="10449">MRFVWIVTLLALFGSWANACESGPGAATKPASTASLAPLNINVADATALQGLRGIGAVKAQAIVDHRQAHGAFASVDELLEVKGIGKALLQRNRNRLSVD</sequence>
<proteinExistence type="predicted"/>
<dbReference type="InterPro" id="IPR010994">
    <property type="entry name" value="RuvA_2-like"/>
</dbReference>
<feature type="domain" description="Helix-hairpin-helix DNA-binding motif class 1" evidence="2">
    <location>
        <begin position="47"/>
        <end position="66"/>
    </location>
</feature>
<dbReference type="EMBL" id="FMWB01000008">
    <property type="protein sequence ID" value="SCZ42426.1"/>
    <property type="molecule type" value="Genomic_DNA"/>
</dbReference>
<dbReference type="Gene3D" id="1.10.150.320">
    <property type="entry name" value="Photosystem II 12 kDa extrinsic protein"/>
    <property type="match status" value="1"/>
</dbReference>
<dbReference type="InterPro" id="IPR051675">
    <property type="entry name" value="Endo/Exo/Phosphatase_dom_1"/>
</dbReference>
<protein>
    <submittedName>
        <fullName evidence="3">Competence protein ComEA</fullName>
    </submittedName>
</protein>
<evidence type="ECO:0000313" key="4">
    <source>
        <dbReference type="Proteomes" id="UP000183046"/>
    </source>
</evidence>
<dbReference type="GO" id="GO:0015628">
    <property type="term" value="P:protein secretion by the type II secretion system"/>
    <property type="evidence" value="ECO:0007669"/>
    <property type="project" value="TreeGrafter"/>
</dbReference>
<evidence type="ECO:0000256" key="1">
    <source>
        <dbReference type="SAM" id="SignalP"/>
    </source>
</evidence>
<dbReference type="NCBIfam" id="TIGR00426">
    <property type="entry name" value="competence protein ComEA helix-hairpin-helix repeat region"/>
    <property type="match status" value="1"/>
</dbReference>
<feature type="chain" id="PRO_5043144956" evidence="1">
    <location>
        <begin position="20"/>
        <end position="100"/>
    </location>
</feature>
<dbReference type="Proteomes" id="UP000183046">
    <property type="component" value="Unassembled WGS sequence"/>
</dbReference>
<dbReference type="InterPro" id="IPR003583">
    <property type="entry name" value="Hlx-hairpin-Hlx_DNA-bd_motif"/>
</dbReference>
<dbReference type="GO" id="GO:0003677">
    <property type="term" value="F:DNA binding"/>
    <property type="evidence" value="ECO:0007669"/>
    <property type="project" value="InterPro"/>
</dbReference>
<evidence type="ECO:0000259" key="2">
    <source>
        <dbReference type="SMART" id="SM00278"/>
    </source>
</evidence>
<gene>
    <name evidence="3" type="ORF">SAMN05216279_108162</name>
</gene>
<evidence type="ECO:0000313" key="3">
    <source>
        <dbReference type="EMBL" id="SCZ42426.1"/>
    </source>
</evidence>
<dbReference type="GO" id="GO:0006281">
    <property type="term" value="P:DNA repair"/>
    <property type="evidence" value="ECO:0007669"/>
    <property type="project" value="InterPro"/>
</dbReference>